<sequence length="413" mass="47088">MKNIDLRGIIVQPYHSPAEVESIISAIKNLKSSTPHEPTVFKKINFRCVTTFSTIDDLTIREPAPIELPPLTSKDPCMEMISHMVRYGPKEIKFDAASLILCYEKALKVLKAEPVLQEASLPVAMYGDLHGQYSDLIRWFHVNGWPPTTRCVFLGDYVDRGRHGLEVITLLLCLKAVMPNDVYLNRGNHEDAIISRNYSFYAEVINRLPGNSKLNQQVFDKLSECFAWMPLATRLNNKILCMHGGLSPRIESWESIAEIKRPVFNLVPNTLSCDLTWSDPDKKSDEYIVNFKRDKKNGIGFMFGHKQVHDICKLLDIQLIVRGHQAPMNGYEFFTPKMCTIFSAPGYRGNEEEANFGASLYIDEKGNIDITRIGVSNNVRRERNRQKLDKGEGYPDWSEIKDRPLEDGDEKSC</sequence>
<organism evidence="1 2">
    <name type="scientific">Panagrolaimus sp. ES5</name>
    <dbReference type="NCBI Taxonomy" id="591445"/>
    <lineage>
        <taxon>Eukaryota</taxon>
        <taxon>Metazoa</taxon>
        <taxon>Ecdysozoa</taxon>
        <taxon>Nematoda</taxon>
        <taxon>Chromadorea</taxon>
        <taxon>Rhabditida</taxon>
        <taxon>Tylenchina</taxon>
        <taxon>Panagrolaimomorpha</taxon>
        <taxon>Panagrolaimoidea</taxon>
        <taxon>Panagrolaimidae</taxon>
        <taxon>Panagrolaimus</taxon>
    </lineage>
</organism>
<evidence type="ECO:0000313" key="1">
    <source>
        <dbReference type="Proteomes" id="UP000887579"/>
    </source>
</evidence>
<accession>A0AC34G0I8</accession>
<reference evidence="2" key="1">
    <citation type="submission" date="2022-11" db="UniProtKB">
        <authorList>
            <consortium name="WormBaseParasite"/>
        </authorList>
    </citation>
    <scope>IDENTIFICATION</scope>
</reference>
<proteinExistence type="predicted"/>
<name>A0AC34G0I8_9BILA</name>
<dbReference type="WBParaSite" id="ES5_v2.g22941.t1">
    <property type="protein sequence ID" value="ES5_v2.g22941.t1"/>
    <property type="gene ID" value="ES5_v2.g22941"/>
</dbReference>
<evidence type="ECO:0000313" key="2">
    <source>
        <dbReference type="WBParaSite" id="ES5_v2.g22941.t1"/>
    </source>
</evidence>
<dbReference type="Proteomes" id="UP000887579">
    <property type="component" value="Unplaced"/>
</dbReference>
<protein>
    <submittedName>
        <fullName evidence="2">Serine/threonine-protein phosphatase</fullName>
    </submittedName>
</protein>